<keyword evidence="2" id="KW-1133">Transmembrane helix</keyword>
<proteinExistence type="inferred from homology"/>
<dbReference type="Gene3D" id="3.40.830.10">
    <property type="entry name" value="LigB-like"/>
    <property type="match status" value="1"/>
</dbReference>
<dbReference type="PANTHER" id="PTHR33393">
    <property type="entry name" value="POLYGLUTAMINE SYNTHESIS ACCESSORY PROTEIN RV0574C-RELATED"/>
    <property type="match status" value="1"/>
</dbReference>
<feature type="transmembrane region" description="Helical" evidence="2">
    <location>
        <begin position="7"/>
        <end position="27"/>
    </location>
</feature>
<dbReference type="InterPro" id="IPR029052">
    <property type="entry name" value="Metallo-depent_PP-like"/>
</dbReference>
<comment type="caution">
    <text evidence="4">The sequence shown here is derived from an EMBL/GenBank/DDBJ whole genome shotgun (WGS) entry which is preliminary data.</text>
</comment>
<accession>A0A1G2QDQ6</accession>
<keyword evidence="2" id="KW-0812">Transmembrane</keyword>
<dbReference type="PANTHER" id="PTHR33393:SF12">
    <property type="entry name" value="CAPSULE BIOSYNTHESIS PROTEIN CAPA"/>
    <property type="match status" value="1"/>
</dbReference>
<reference evidence="4 5" key="1">
    <citation type="journal article" date="2016" name="Nat. Commun.">
        <title>Thousands of microbial genomes shed light on interconnected biogeochemical processes in an aquifer system.</title>
        <authorList>
            <person name="Anantharaman K."/>
            <person name="Brown C.T."/>
            <person name="Hug L.A."/>
            <person name="Sharon I."/>
            <person name="Castelle C.J."/>
            <person name="Probst A.J."/>
            <person name="Thomas B.C."/>
            <person name="Singh A."/>
            <person name="Wilkins M.J."/>
            <person name="Karaoz U."/>
            <person name="Brodie E.L."/>
            <person name="Williams K.H."/>
            <person name="Hubbard S.S."/>
            <person name="Banfield J.F."/>
        </authorList>
    </citation>
    <scope>NUCLEOTIDE SEQUENCE [LARGE SCALE GENOMIC DNA]</scope>
</reference>
<dbReference type="STRING" id="1802438.A2571_02925"/>
<evidence type="ECO:0000256" key="2">
    <source>
        <dbReference type="SAM" id="Phobius"/>
    </source>
</evidence>
<evidence type="ECO:0000259" key="3">
    <source>
        <dbReference type="SMART" id="SM00854"/>
    </source>
</evidence>
<evidence type="ECO:0000313" key="4">
    <source>
        <dbReference type="EMBL" id="OHA58189.1"/>
    </source>
</evidence>
<dbReference type="InterPro" id="IPR052169">
    <property type="entry name" value="CW_Biosynth-Accessory"/>
</dbReference>
<evidence type="ECO:0000256" key="1">
    <source>
        <dbReference type="ARBA" id="ARBA00005662"/>
    </source>
</evidence>
<dbReference type="InterPro" id="IPR002737">
    <property type="entry name" value="MEMO1_fam"/>
</dbReference>
<name>A0A1G2QDQ6_9BACT</name>
<gene>
    <name evidence="4" type="ORF">A2571_02925</name>
</gene>
<dbReference type="Pfam" id="PF01875">
    <property type="entry name" value="Memo"/>
    <property type="match status" value="1"/>
</dbReference>
<dbReference type="InterPro" id="IPR019079">
    <property type="entry name" value="Capsule_synth_CapA"/>
</dbReference>
<dbReference type="Proteomes" id="UP000177043">
    <property type="component" value="Unassembled WGS sequence"/>
</dbReference>
<organism evidence="4 5">
    <name type="scientific">Candidatus Vogelbacteria bacterium RIFOXYD1_FULL_44_32</name>
    <dbReference type="NCBI Taxonomy" id="1802438"/>
    <lineage>
        <taxon>Bacteria</taxon>
        <taxon>Candidatus Vogeliibacteriota</taxon>
    </lineage>
</organism>
<sequence length="571" mass="63538">MKIFSTVLLKVVIVFIILVTAIVIVFFTRHYFKNNKFISSIVVPHHNLVADKRAEFFRELRDTIPAPATIILVSPNHYGAGKGDIQVSKEIWHVRDGELKPDEVVIDRLRSTALASEEPYSFTNEHGIYAILGDIKKNFPEARLVPLMLKEVSAVRLAELEKTLREVCTDCLLIASVDFSHYQPALLAELHDDLTRRALQKLDAVALLEKSEVDSGSALALMSLWAKSHSTRRFEEYAHTNSGVIYEDPDVETTTHIFGWYEKGEEVVPEPEVGFIFAGDAMFGRYVHRVYQSDFKKIFSQLGDRVFWGTDAAIINLEGAITTEPIVDSPEPNNIIFKFSPRIVEALTFLRVNGASLANNHSTNAGPEGTATTRKLLEEVGIKVFGGATDSGLHNVVIFQGEGLKLAVIGMNLTFPGQTPEGAVVIIKKLKEDANTKVAVFAHWGVEYVEQHNATQSAAAHTWIDAGADMVIGAHPHVIQDAEIYKGKPIFYSLGNFIFDQVYPETQVGLMLAGKFTESSIKLFALPIRLTNYQPQLIRGDEKKTVLDQLYFPLKDYVIKTPAGDGIEIEN</sequence>
<dbReference type="Pfam" id="PF09587">
    <property type="entry name" value="PGA_cap"/>
    <property type="match status" value="1"/>
</dbReference>
<dbReference type="Gene3D" id="3.60.21.10">
    <property type="match status" value="1"/>
</dbReference>
<feature type="domain" description="Capsule synthesis protein CapA" evidence="3">
    <location>
        <begin position="274"/>
        <end position="501"/>
    </location>
</feature>
<dbReference type="NCBIfam" id="TIGR04336">
    <property type="entry name" value="AmmeMemoSam_B"/>
    <property type="match status" value="1"/>
</dbReference>
<comment type="similarity">
    <text evidence="1">Belongs to the CapA family.</text>
</comment>
<dbReference type="EMBL" id="MHTJ01000004">
    <property type="protein sequence ID" value="OHA58189.1"/>
    <property type="molecule type" value="Genomic_DNA"/>
</dbReference>
<dbReference type="AlphaFoldDB" id="A0A1G2QDQ6"/>
<dbReference type="SUPFAM" id="SSF56300">
    <property type="entry name" value="Metallo-dependent phosphatases"/>
    <property type="match status" value="1"/>
</dbReference>
<keyword evidence="2" id="KW-0472">Membrane</keyword>
<evidence type="ECO:0000313" key="5">
    <source>
        <dbReference type="Proteomes" id="UP000177043"/>
    </source>
</evidence>
<protein>
    <submittedName>
        <fullName evidence="4">AmmeMemoRadiSam system protein B</fullName>
    </submittedName>
</protein>
<dbReference type="SMART" id="SM00854">
    <property type="entry name" value="PGA_cap"/>
    <property type="match status" value="1"/>
</dbReference>
<dbReference type="CDD" id="cd07381">
    <property type="entry name" value="MPP_CapA"/>
    <property type="match status" value="1"/>
</dbReference>